<dbReference type="EMBL" id="BDQA01000680">
    <property type="protein sequence ID" value="GBH22135.1"/>
    <property type="molecule type" value="Genomic_RNA"/>
</dbReference>
<comment type="caution">
    <text evidence="1">The sequence shown here is derived from an EMBL/GenBank/DDBJ whole genome shotgun (WGS) entry which is preliminary data.</text>
</comment>
<organism evidence="1">
    <name type="scientific">viral metagenome</name>
    <dbReference type="NCBI Taxonomy" id="1070528"/>
    <lineage>
        <taxon>unclassified sequences</taxon>
        <taxon>metagenomes</taxon>
        <taxon>organismal metagenomes</taxon>
    </lineage>
</organism>
<evidence type="ECO:0000313" key="1">
    <source>
        <dbReference type="EMBL" id="GBH22135.1"/>
    </source>
</evidence>
<sequence length="204" mass="22150">MSKFVTAAELEAVSNATRRNTSRFVNAQDQRDTIDGKVVTLQDDVVTLRSDLTSLSAGLPKVARFRFVAGDPIGAGLNNSNLISFVATELRAIDEISLNTGVLPTVSFDINKTGLFRVHVDMYGVKAAAGTLVSNITLYRLAVLQLKSNNRDTTDPNGVERYTFTNSALMEAVAADALNIFEVNQTAGDVTDVEWLVTVVFFEL</sequence>
<accession>A0A2V0RIS5</accession>
<reference evidence="1" key="1">
    <citation type="submission" date="2017-04" db="EMBL/GenBank/DDBJ databases">
        <title>Unveiling RNA virosphere associated with marine microorganisms.</title>
        <authorList>
            <person name="Urayama S."/>
            <person name="Takaki Y."/>
            <person name="Nishi S."/>
            <person name="Yoshida Y."/>
            <person name="Deguchi S."/>
            <person name="Takai K."/>
            <person name="Nunoura T."/>
        </authorList>
    </citation>
    <scope>NUCLEOTIDE SEQUENCE</scope>
</reference>
<name>A0A2V0RIS5_9ZZZZ</name>
<protein>
    <submittedName>
        <fullName evidence="1">Uncharacterized protein</fullName>
    </submittedName>
</protein>
<dbReference type="AlphaFoldDB" id="A0A2V0RIS5"/>
<proteinExistence type="predicted"/>